<name>A0A1B1Z603_9BACL</name>
<reference evidence="1 2" key="1">
    <citation type="submission" date="2016-08" db="EMBL/GenBank/DDBJ databases">
        <title>Complete genome sequence of Fictibacillus arsenicus G25-54, a strain with toxicity to nematodes and a potential arsenic-resistance activity.</title>
        <authorList>
            <person name="Zheng Z."/>
        </authorList>
    </citation>
    <scope>NUCLEOTIDE SEQUENCE [LARGE SCALE GENOMIC DNA]</scope>
    <source>
        <strain evidence="1 2">G25-54</strain>
    </source>
</reference>
<dbReference type="EMBL" id="CP016761">
    <property type="protein sequence ID" value="ANX12796.1"/>
    <property type="molecule type" value="Genomic_DNA"/>
</dbReference>
<protein>
    <recommendedName>
        <fullName evidence="3">YolD-like family protein</fullName>
    </recommendedName>
</protein>
<evidence type="ECO:0000313" key="1">
    <source>
        <dbReference type="EMBL" id="ANX12796.1"/>
    </source>
</evidence>
<organism evidence="1 2">
    <name type="scientific">Fictibacillus arsenicus</name>
    <dbReference type="NCBI Taxonomy" id="255247"/>
    <lineage>
        <taxon>Bacteria</taxon>
        <taxon>Bacillati</taxon>
        <taxon>Bacillota</taxon>
        <taxon>Bacilli</taxon>
        <taxon>Bacillales</taxon>
        <taxon>Fictibacillaceae</taxon>
        <taxon>Fictibacillus</taxon>
    </lineage>
</organism>
<dbReference type="InterPro" id="IPR014962">
    <property type="entry name" value="YolD"/>
</dbReference>
<dbReference type="PANTHER" id="PTHR40051:SF1">
    <property type="entry name" value="YOLD-LIKE FAMILY PROTEIN"/>
    <property type="match status" value="1"/>
</dbReference>
<dbReference type="AlphaFoldDB" id="A0A1B1Z603"/>
<evidence type="ECO:0008006" key="3">
    <source>
        <dbReference type="Google" id="ProtNLM"/>
    </source>
</evidence>
<dbReference type="KEGG" id="far:ABE41_012315"/>
<dbReference type="Pfam" id="PF08863">
    <property type="entry name" value="YolD"/>
    <property type="match status" value="1"/>
</dbReference>
<dbReference type="OrthoDB" id="1644322at2"/>
<dbReference type="STRING" id="255247.ABE41_012315"/>
<accession>A0A1B1Z603</accession>
<keyword evidence="2" id="KW-1185">Reference proteome</keyword>
<evidence type="ECO:0000313" key="2">
    <source>
        <dbReference type="Proteomes" id="UP000077412"/>
    </source>
</evidence>
<proteinExistence type="predicted"/>
<gene>
    <name evidence="1" type="ORF">ABE41_012315</name>
</gene>
<sequence length="110" mass="13450">MIRDRGTIKWTAMMLPEHVKMLREHQDGLDYGRKPELDEQKYEEFNEIICVAMEENRELKFKYYQKRKIAELIGHVHYVDEIKKELRVMDKINTMHLLKVMDIVDIEYTY</sequence>
<dbReference type="PANTHER" id="PTHR40051">
    <property type="entry name" value="IG HYPOTHETICAL 15966"/>
    <property type="match status" value="1"/>
</dbReference>
<dbReference type="Proteomes" id="UP000077412">
    <property type="component" value="Chromosome"/>
</dbReference>
<dbReference type="RefSeq" id="WP_066290701.1">
    <property type="nucleotide sequence ID" value="NZ_CP016761.1"/>
</dbReference>